<dbReference type="GO" id="GO:0004132">
    <property type="term" value="F:dCMP deaminase activity"/>
    <property type="evidence" value="ECO:0007669"/>
    <property type="project" value="UniProtKB-EC"/>
</dbReference>
<dbReference type="AlphaFoldDB" id="A0A9W8L285"/>
<comment type="caution">
    <text evidence="1">The sequence shown here is derived from an EMBL/GenBank/DDBJ whole genome shotgun (WGS) entry which is preliminary data.</text>
</comment>
<evidence type="ECO:0000313" key="1">
    <source>
        <dbReference type="EMBL" id="KAJ2686177.1"/>
    </source>
</evidence>
<dbReference type="EC" id="3.5.4.12" evidence="1"/>
<gene>
    <name evidence="1" type="primary">ATG7</name>
    <name evidence="1" type="ORF">IWW39_003788</name>
</gene>
<accession>A0A9W8L285</accession>
<organism evidence="1 2">
    <name type="scientific">Coemansia spiralis</name>
    <dbReference type="NCBI Taxonomy" id="417178"/>
    <lineage>
        <taxon>Eukaryota</taxon>
        <taxon>Fungi</taxon>
        <taxon>Fungi incertae sedis</taxon>
        <taxon>Zoopagomycota</taxon>
        <taxon>Kickxellomycotina</taxon>
        <taxon>Kickxellomycetes</taxon>
        <taxon>Kickxellales</taxon>
        <taxon>Kickxellaceae</taxon>
        <taxon>Coemansia</taxon>
    </lineage>
</organism>
<dbReference type="Gene3D" id="3.40.50.720">
    <property type="entry name" value="NAD(P)-binding Rossmann-like Domain"/>
    <property type="match status" value="1"/>
</dbReference>
<evidence type="ECO:0000313" key="2">
    <source>
        <dbReference type="Proteomes" id="UP001151516"/>
    </source>
</evidence>
<name>A0A9W8L285_9FUNG</name>
<protein>
    <submittedName>
        <fullName evidence="1">Autophagy protein 7</fullName>
        <ecNumber evidence="1">3.5.4.12</ecNumber>
    </submittedName>
</protein>
<keyword evidence="2" id="KW-1185">Reference proteome</keyword>
<proteinExistence type="predicted"/>
<sequence>HPLGGLAPPPPPTGDGDVADPAVFGAPPHQIRGYLAGFRQHAIVGQAYDRCTACSDVILAAYRQHGFDFLLRVFNNTLVHEDAPHTPITQPPASPDYSYLETLTGLAALHRQTDDIMADIEWSEDGGDEASDGGFEQL</sequence>
<dbReference type="OrthoDB" id="338614at2759"/>
<feature type="non-terminal residue" evidence="1">
    <location>
        <position position="1"/>
    </location>
</feature>
<keyword evidence="1" id="KW-0378">Hydrolase</keyword>
<reference evidence="1" key="1">
    <citation type="submission" date="2022-07" db="EMBL/GenBank/DDBJ databases">
        <title>Phylogenomic reconstructions and comparative analyses of Kickxellomycotina fungi.</title>
        <authorList>
            <person name="Reynolds N.K."/>
            <person name="Stajich J.E."/>
            <person name="Barry K."/>
            <person name="Grigoriev I.V."/>
            <person name="Crous P."/>
            <person name="Smith M.E."/>
        </authorList>
    </citation>
    <scope>NUCLEOTIDE SEQUENCE</scope>
    <source>
        <strain evidence="1">CBS 109367</strain>
    </source>
</reference>
<dbReference type="Proteomes" id="UP001151516">
    <property type="component" value="Unassembled WGS sequence"/>
</dbReference>
<dbReference type="EMBL" id="JANBTX010000118">
    <property type="protein sequence ID" value="KAJ2686177.1"/>
    <property type="molecule type" value="Genomic_DNA"/>
</dbReference>